<proteinExistence type="predicted"/>
<feature type="region of interest" description="Disordered" evidence="4">
    <location>
        <begin position="1"/>
        <end position="31"/>
    </location>
</feature>
<dbReference type="Gene3D" id="1.20.5.1930">
    <property type="match status" value="1"/>
</dbReference>
<dbReference type="PANTHER" id="PTHR24421">
    <property type="entry name" value="NITRATE/NITRITE SENSOR PROTEIN NARX-RELATED"/>
    <property type="match status" value="1"/>
</dbReference>
<evidence type="ECO:0000259" key="6">
    <source>
        <dbReference type="SMART" id="SM00387"/>
    </source>
</evidence>
<dbReference type="InterPro" id="IPR036890">
    <property type="entry name" value="HATPase_C_sf"/>
</dbReference>
<keyword evidence="3" id="KW-0902">Two-component regulatory system</keyword>
<evidence type="ECO:0000313" key="7">
    <source>
        <dbReference type="EMBL" id="MBE1613060.1"/>
    </source>
</evidence>
<dbReference type="RefSeq" id="WP_337918487.1">
    <property type="nucleotide sequence ID" value="NZ_BAABJL010000128.1"/>
</dbReference>
<protein>
    <submittedName>
        <fullName evidence="7">Signal transduction histidine kinase</fullName>
    </submittedName>
</protein>
<feature type="compositionally biased region" description="Gly residues" evidence="4">
    <location>
        <begin position="12"/>
        <end position="31"/>
    </location>
</feature>
<organism evidence="7 8">
    <name type="scientific">Actinopolymorpha pittospori</name>
    <dbReference type="NCBI Taxonomy" id="648752"/>
    <lineage>
        <taxon>Bacteria</taxon>
        <taxon>Bacillati</taxon>
        <taxon>Actinomycetota</taxon>
        <taxon>Actinomycetes</taxon>
        <taxon>Propionibacteriales</taxon>
        <taxon>Actinopolymorphaceae</taxon>
        <taxon>Actinopolymorpha</taxon>
    </lineage>
</organism>
<dbReference type="Gene3D" id="3.30.450.40">
    <property type="match status" value="1"/>
</dbReference>
<feature type="domain" description="Histidine kinase/HSP90-like ATPase" evidence="6">
    <location>
        <begin position="323"/>
        <end position="457"/>
    </location>
</feature>
<dbReference type="SUPFAM" id="SSF55874">
    <property type="entry name" value="ATPase domain of HSP90 chaperone/DNA topoisomerase II/histidine kinase"/>
    <property type="match status" value="1"/>
</dbReference>
<dbReference type="Proteomes" id="UP000638648">
    <property type="component" value="Unassembled WGS sequence"/>
</dbReference>
<dbReference type="Gene3D" id="3.30.565.10">
    <property type="entry name" value="Histidine kinase-like ATPase, C-terminal domain"/>
    <property type="match status" value="1"/>
</dbReference>
<feature type="region of interest" description="Disordered" evidence="4">
    <location>
        <begin position="389"/>
        <end position="422"/>
    </location>
</feature>
<comment type="caution">
    <text evidence="7">The sequence shown here is derived from an EMBL/GenBank/DDBJ whole genome shotgun (WGS) entry which is preliminary data.</text>
</comment>
<dbReference type="InterPro" id="IPR003594">
    <property type="entry name" value="HATPase_dom"/>
</dbReference>
<dbReference type="EMBL" id="JADBEM010000001">
    <property type="protein sequence ID" value="MBE1613060.1"/>
    <property type="molecule type" value="Genomic_DNA"/>
</dbReference>
<dbReference type="GO" id="GO:0046983">
    <property type="term" value="F:protein dimerization activity"/>
    <property type="evidence" value="ECO:0007669"/>
    <property type="project" value="InterPro"/>
</dbReference>
<keyword evidence="1" id="KW-0808">Transferase</keyword>
<evidence type="ECO:0000313" key="8">
    <source>
        <dbReference type="Proteomes" id="UP000638648"/>
    </source>
</evidence>
<accession>A0A927NDV3</accession>
<feature type="domain" description="GAF" evidence="5">
    <location>
        <begin position="54"/>
        <end position="203"/>
    </location>
</feature>
<reference evidence="7" key="1">
    <citation type="submission" date="2020-10" db="EMBL/GenBank/DDBJ databases">
        <title>Sequencing the genomes of 1000 actinobacteria strains.</title>
        <authorList>
            <person name="Klenk H.-P."/>
        </authorList>
    </citation>
    <scope>NUCLEOTIDE SEQUENCE</scope>
    <source>
        <strain evidence="7">DSM 45354</strain>
    </source>
</reference>
<dbReference type="Pfam" id="PF07730">
    <property type="entry name" value="HisKA_3"/>
    <property type="match status" value="1"/>
</dbReference>
<dbReference type="SMART" id="SM00387">
    <property type="entry name" value="HATPase_c"/>
    <property type="match status" value="1"/>
</dbReference>
<evidence type="ECO:0000256" key="1">
    <source>
        <dbReference type="ARBA" id="ARBA00022679"/>
    </source>
</evidence>
<dbReference type="PANTHER" id="PTHR24421:SF62">
    <property type="entry name" value="SENSORY TRANSDUCTION HISTIDINE KINASE"/>
    <property type="match status" value="1"/>
</dbReference>
<dbReference type="SUPFAM" id="SSF55781">
    <property type="entry name" value="GAF domain-like"/>
    <property type="match status" value="1"/>
</dbReference>
<sequence length="458" mass="48426">MTGPEPRIGAVGRLGGAGAGPRGGGTGTGLGLGDTASENALLIGIIEAISAGPELEVLAAKVAPLIVAATATDECFVHVLDDTDRSLTLAGATPPFDREVGRIRLLLGEGVTGWAASHREPVVIVEDKATDPRYRYFPQLHGEDYTSMASVPMASSPGGLVGVLNVHTRARREFTDRDVRLLTSIGSLIAGAVHQARLHRRLAARERAHERFTEQAIAVQESERRRLAAEIHDGITQRLCSLRFHLDAAAEALTEEPTFAGEQLVLARRLTHLTIDEARAAINDLRPPVLDDLGLADSLASLARSTVGVEVFVEVDHCVLPEHVEIALYRIAQEALQNVVKHARASNVRLSLRRDGHEVSLEVTDDGRGFPDDGAPCDIDGAAGVDGFDGVDDVDGADRTGGDRTGGADRADRGEGAYGGYGLGSMAERTELIGGRLDVRSQPGQGTTVVAKVAVHPP</sequence>
<dbReference type="InterPro" id="IPR003018">
    <property type="entry name" value="GAF"/>
</dbReference>
<dbReference type="CDD" id="cd16917">
    <property type="entry name" value="HATPase_UhpB-NarQ-NarX-like"/>
    <property type="match status" value="1"/>
</dbReference>
<dbReference type="Pfam" id="PF13185">
    <property type="entry name" value="GAF_2"/>
    <property type="match status" value="1"/>
</dbReference>
<evidence type="ECO:0000256" key="3">
    <source>
        <dbReference type="ARBA" id="ARBA00023012"/>
    </source>
</evidence>
<dbReference type="GO" id="GO:0016020">
    <property type="term" value="C:membrane"/>
    <property type="evidence" value="ECO:0007669"/>
    <property type="project" value="InterPro"/>
</dbReference>
<keyword evidence="8" id="KW-1185">Reference proteome</keyword>
<feature type="compositionally biased region" description="Basic and acidic residues" evidence="4">
    <location>
        <begin position="396"/>
        <end position="415"/>
    </location>
</feature>
<evidence type="ECO:0000256" key="4">
    <source>
        <dbReference type="SAM" id="MobiDB-lite"/>
    </source>
</evidence>
<name>A0A927NDV3_9ACTN</name>
<dbReference type="Pfam" id="PF02518">
    <property type="entry name" value="HATPase_c"/>
    <property type="match status" value="1"/>
</dbReference>
<dbReference type="GO" id="GO:0000155">
    <property type="term" value="F:phosphorelay sensor kinase activity"/>
    <property type="evidence" value="ECO:0007669"/>
    <property type="project" value="InterPro"/>
</dbReference>
<dbReference type="InterPro" id="IPR011712">
    <property type="entry name" value="Sig_transdc_His_kin_sub3_dim/P"/>
</dbReference>
<dbReference type="AlphaFoldDB" id="A0A927NDV3"/>
<dbReference type="InterPro" id="IPR050482">
    <property type="entry name" value="Sensor_HK_TwoCompSys"/>
</dbReference>
<evidence type="ECO:0000256" key="2">
    <source>
        <dbReference type="ARBA" id="ARBA00022777"/>
    </source>
</evidence>
<gene>
    <name evidence="7" type="ORF">HEB94_009908</name>
</gene>
<keyword evidence="2 7" id="KW-0418">Kinase</keyword>
<evidence type="ECO:0000259" key="5">
    <source>
        <dbReference type="SMART" id="SM00065"/>
    </source>
</evidence>
<dbReference type="InterPro" id="IPR029016">
    <property type="entry name" value="GAF-like_dom_sf"/>
</dbReference>
<dbReference type="SMART" id="SM00065">
    <property type="entry name" value="GAF"/>
    <property type="match status" value="1"/>
</dbReference>